<dbReference type="Proteomes" id="UP000238916">
    <property type="component" value="Unassembled WGS sequence"/>
</dbReference>
<evidence type="ECO:0000313" key="2">
    <source>
        <dbReference type="Proteomes" id="UP000238916"/>
    </source>
</evidence>
<dbReference type="EMBL" id="OMOF01000098">
    <property type="protein sequence ID" value="SPF37745.1"/>
    <property type="molecule type" value="Genomic_DNA"/>
</dbReference>
<reference evidence="2" key="1">
    <citation type="submission" date="2018-02" db="EMBL/GenBank/DDBJ databases">
        <authorList>
            <person name="Hausmann B."/>
        </authorList>
    </citation>
    <scope>NUCLEOTIDE SEQUENCE [LARGE SCALE GENOMIC DNA]</scope>
    <source>
        <strain evidence="2">Peat soil MAG SbF1</strain>
    </source>
</reference>
<dbReference type="AlphaFoldDB" id="A0A2U3KDJ2"/>
<gene>
    <name evidence="1" type="ORF">SBF1_1870005</name>
</gene>
<organism evidence="1 2">
    <name type="scientific">Candidatus Desulfosporosinus infrequens</name>
    <dbReference type="NCBI Taxonomy" id="2043169"/>
    <lineage>
        <taxon>Bacteria</taxon>
        <taxon>Bacillati</taxon>
        <taxon>Bacillota</taxon>
        <taxon>Clostridia</taxon>
        <taxon>Eubacteriales</taxon>
        <taxon>Desulfitobacteriaceae</taxon>
        <taxon>Desulfosporosinus</taxon>
    </lineage>
</organism>
<accession>A0A2U3KDJ2</accession>
<evidence type="ECO:0000313" key="1">
    <source>
        <dbReference type="EMBL" id="SPF37745.1"/>
    </source>
</evidence>
<sequence>MIVVLSTFMPEQRESVLAFIKLLQRLDVMKRTSFSETIKAQLFILLLPVKAVFGVIPEVGFYKKSIKTHNLTYYCQVMCFTMLLR</sequence>
<protein>
    <submittedName>
        <fullName evidence="1">Uncharacterized protein</fullName>
    </submittedName>
</protein>
<name>A0A2U3KDJ2_9FIRM</name>
<proteinExistence type="predicted"/>